<evidence type="ECO:0000313" key="2">
    <source>
        <dbReference type="EMBL" id="KKK85320.1"/>
    </source>
</evidence>
<proteinExistence type="predicted"/>
<reference evidence="2" key="1">
    <citation type="journal article" date="2015" name="Nature">
        <title>Complex archaea that bridge the gap between prokaryotes and eukaryotes.</title>
        <authorList>
            <person name="Spang A."/>
            <person name="Saw J.H."/>
            <person name="Jorgensen S.L."/>
            <person name="Zaremba-Niedzwiedzka K."/>
            <person name="Martijn J."/>
            <person name="Lind A.E."/>
            <person name="van Eijk R."/>
            <person name="Schleper C."/>
            <person name="Guy L."/>
            <person name="Ettema T.J."/>
        </authorList>
    </citation>
    <scope>NUCLEOTIDE SEQUENCE</scope>
</reference>
<accession>A0A0F8ZH33</accession>
<dbReference type="InterPro" id="IPR027417">
    <property type="entry name" value="P-loop_NTPase"/>
</dbReference>
<dbReference type="SUPFAM" id="SSF52540">
    <property type="entry name" value="P-loop containing nucleoside triphosphate hydrolases"/>
    <property type="match status" value="1"/>
</dbReference>
<protein>
    <recommendedName>
        <fullName evidence="1">MoxR domain-containing protein</fullName>
    </recommendedName>
</protein>
<dbReference type="EMBL" id="LAZR01051363">
    <property type="protein sequence ID" value="KKK85320.1"/>
    <property type="molecule type" value="Genomic_DNA"/>
</dbReference>
<dbReference type="Gene3D" id="3.40.50.300">
    <property type="entry name" value="P-loop containing nucleotide triphosphate hydrolases"/>
    <property type="match status" value="1"/>
</dbReference>
<comment type="caution">
    <text evidence="2">The sequence shown here is derived from an EMBL/GenBank/DDBJ whole genome shotgun (WGS) entry which is preliminary data.</text>
</comment>
<dbReference type="Pfam" id="PF20030">
    <property type="entry name" value="bpMoxR"/>
    <property type="match status" value="1"/>
</dbReference>
<sequence>MKPSKVVEALEIAIKADRPAFLWGPPGVGKSNVVAQVADKMGYTLVDVRAALLDPVDLRGLPVIEDGKVRWCPPDFLPKGKKKLLFLDEL</sequence>
<feature type="non-terminal residue" evidence="2">
    <location>
        <position position="90"/>
    </location>
</feature>
<dbReference type="AlphaFoldDB" id="A0A0F8ZH33"/>
<feature type="domain" description="MoxR" evidence="1">
    <location>
        <begin position="4"/>
        <end position="90"/>
    </location>
</feature>
<evidence type="ECO:0000259" key="1">
    <source>
        <dbReference type="Pfam" id="PF20030"/>
    </source>
</evidence>
<dbReference type="InterPro" id="IPR045427">
    <property type="entry name" value="MoxR"/>
</dbReference>
<organism evidence="2">
    <name type="scientific">marine sediment metagenome</name>
    <dbReference type="NCBI Taxonomy" id="412755"/>
    <lineage>
        <taxon>unclassified sequences</taxon>
        <taxon>metagenomes</taxon>
        <taxon>ecological metagenomes</taxon>
    </lineage>
</organism>
<name>A0A0F8ZH33_9ZZZZ</name>
<gene>
    <name evidence="2" type="ORF">LCGC14_2774500</name>
</gene>